<name>A0A6P7H6E4_9TELE</name>
<dbReference type="InterPro" id="IPR001962">
    <property type="entry name" value="Asn_synthase"/>
</dbReference>
<evidence type="ECO:0000256" key="4">
    <source>
        <dbReference type="ARBA" id="ARBA00040716"/>
    </source>
</evidence>
<dbReference type="GO" id="GO:0006529">
    <property type="term" value="P:asparagine biosynthetic process"/>
    <property type="evidence" value="ECO:0007669"/>
    <property type="project" value="UniProtKB-KW"/>
</dbReference>
<evidence type="ECO:0000256" key="1">
    <source>
        <dbReference type="ARBA" id="ARBA00022605"/>
    </source>
</evidence>
<keyword evidence="3" id="KW-0315">Glutamine amidotransferase</keyword>
<dbReference type="Gene3D" id="3.60.20.10">
    <property type="entry name" value="Glutamine Phosphoribosylpyrophosphate, subunit 1, domain 1"/>
    <property type="match status" value="1"/>
</dbReference>
<dbReference type="CDD" id="cd03766">
    <property type="entry name" value="Gn_AT_II_novel"/>
    <property type="match status" value="1"/>
</dbReference>
<keyword evidence="2" id="KW-0061">Asparagine biosynthesis</keyword>
<accession>A0A6P7H6E4</accession>
<dbReference type="SUPFAM" id="SSF52402">
    <property type="entry name" value="Adenine nucleotide alpha hydrolases-like"/>
    <property type="match status" value="1"/>
</dbReference>
<dbReference type="PANTHER" id="PTHR45937">
    <property type="entry name" value="ASPARAGINE SYNTHETASE DOMAIN-CONTAINING PROTEIN 1"/>
    <property type="match status" value="1"/>
</dbReference>
<dbReference type="GO" id="GO:0004066">
    <property type="term" value="F:asparagine synthase (glutamine-hydrolyzing) activity"/>
    <property type="evidence" value="ECO:0007669"/>
    <property type="project" value="InterPro"/>
</dbReference>
<proteinExistence type="predicted"/>
<evidence type="ECO:0000313" key="7">
    <source>
        <dbReference type="Proteomes" id="UP000515145"/>
    </source>
</evidence>
<gene>
    <name evidence="8" type="primary">asnsd1</name>
</gene>
<dbReference type="GeneID" id="114426567"/>
<dbReference type="AlphaFoldDB" id="A0A6P7H6E4"/>
<dbReference type="InterPro" id="IPR029055">
    <property type="entry name" value="Ntn_hydrolases_N"/>
</dbReference>
<feature type="domain" description="Asparagine synthetase" evidence="6">
    <location>
        <begin position="494"/>
        <end position="574"/>
    </location>
</feature>
<evidence type="ECO:0000256" key="3">
    <source>
        <dbReference type="ARBA" id="ARBA00022962"/>
    </source>
</evidence>
<dbReference type="InterPro" id="IPR014729">
    <property type="entry name" value="Rossmann-like_a/b/a_fold"/>
</dbReference>
<dbReference type="CDD" id="cd01991">
    <property type="entry name" value="Asn_synthase_B_C"/>
    <property type="match status" value="1"/>
</dbReference>
<evidence type="ECO:0000256" key="2">
    <source>
        <dbReference type="ARBA" id="ARBA00022888"/>
    </source>
</evidence>
<keyword evidence="1" id="KW-0028">Amino-acid biosynthesis</keyword>
<dbReference type="Gene3D" id="3.40.50.620">
    <property type="entry name" value="HUPs"/>
    <property type="match status" value="1"/>
</dbReference>
<dbReference type="Pfam" id="PF00733">
    <property type="entry name" value="Asn_synthase"/>
    <property type="match status" value="1"/>
</dbReference>
<feature type="compositionally biased region" description="Basic residues" evidence="5">
    <location>
        <begin position="352"/>
        <end position="364"/>
    </location>
</feature>
<dbReference type="OrthoDB" id="10252281at2759"/>
<sequence length="611" mass="67817">MCGIFCVLTLSSAPFEWDKTVYEHLRRRGPNSSQDVPVKGACYQCLFSAHVLHMRGFLTPQPIQDSAGNILLWNGEVFEGLPVKPGENDTAVVSQRLMSCNSSSEILALLSAIHGPWGFVYYQKAGEYLWFGRDYFGRRSLLWKFDAEVKALTLTSVGAHVSGHDQSNWQEVPAAGVYRIDLKAATEAGSVSFEIYPWDHAGNSISSCIEAILESVPSGCNAVMNQSGLKLTSLVCPLNMSIPESINETEIHTNSHFSGKELEELLASKEQMYEVDHLIAVLSDAVRRRVQALPLRVQDHSPLTPDDASVAVLFSGGIDSMILAALADRHIPAHQSIDLLNVAFKLQEPRKQNKSAKKPPKHKNKPTDSERDVADSRTFSPFDVPDRITGKAGLKELQNMNPERTWNFVEINISQEELQKMRLERISHLVHPLCTVLDDSIGCAVWFAARGTGYIMEDDSQRPFTSSAKVILTGIGADEQLAGYSRHRVRFKTSGHEGLIQELAMELGRISSRNLGRDDRVIADHGKEARFPYLDEDVVSYLNSLPVWKKADLSLPRGVGEKLLLRLTAKQLGLSKSAILPKRAMQFGSRIAKMEDTHEKASDKCTRLLTG</sequence>
<dbReference type="RefSeq" id="XP_028249868.1">
    <property type="nucleotide sequence ID" value="XM_028394067.1"/>
</dbReference>
<evidence type="ECO:0000259" key="6">
    <source>
        <dbReference type="Pfam" id="PF00733"/>
    </source>
</evidence>
<feature type="region of interest" description="Disordered" evidence="5">
    <location>
        <begin position="349"/>
        <end position="382"/>
    </location>
</feature>
<evidence type="ECO:0000256" key="5">
    <source>
        <dbReference type="SAM" id="MobiDB-lite"/>
    </source>
</evidence>
<evidence type="ECO:0000313" key="8">
    <source>
        <dbReference type="RefSeq" id="XP_028249868.1"/>
    </source>
</evidence>
<protein>
    <recommendedName>
        <fullName evidence="4">Asparagine synthetase domain-containing protein 1</fullName>
    </recommendedName>
</protein>
<dbReference type="PANTHER" id="PTHR45937:SF1">
    <property type="entry name" value="ASPARAGINE SYNTHETASE DOMAIN-CONTAINING PROTEIN 1"/>
    <property type="match status" value="1"/>
</dbReference>
<feature type="compositionally biased region" description="Basic and acidic residues" evidence="5">
    <location>
        <begin position="365"/>
        <end position="375"/>
    </location>
</feature>
<dbReference type="Proteomes" id="UP000515145">
    <property type="component" value="Chromosome 21"/>
</dbReference>
<reference evidence="8" key="1">
    <citation type="submission" date="2025-08" db="UniProtKB">
        <authorList>
            <consortium name="RefSeq"/>
        </authorList>
    </citation>
    <scope>IDENTIFICATION</scope>
</reference>
<dbReference type="CTD" id="54529"/>
<dbReference type="InterPro" id="IPR051857">
    <property type="entry name" value="Asn_synthetase_domain"/>
</dbReference>
<dbReference type="FunCoup" id="A0A6P7H6E4">
    <property type="interactions" value="1838"/>
</dbReference>
<organism evidence="7 8">
    <name type="scientific">Parambassis ranga</name>
    <name type="common">Indian glassy fish</name>
    <dbReference type="NCBI Taxonomy" id="210632"/>
    <lineage>
        <taxon>Eukaryota</taxon>
        <taxon>Metazoa</taxon>
        <taxon>Chordata</taxon>
        <taxon>Craniata</taxon>
        <taxon>Vertebrata</taxon>
        <taxon>Euteleostomi</taxon>
        <taxon>Actinopterygii</taxon>
        <taxon>Neopterygii</taxon>
        <taxon>Teleostei</taxon>
        <taxon>Neoteleostei</taxon>
        <taxon>Acanthomorphata</taxon>
        <taxon>Ovalentaria</taxon>
        <taxon>Ambassidae</taxon>
        <taxon>Parambassis</taxon>
    </lineage>
</organism>
<dbReference type="SUPFAM" id="SSF56235">
    <property type="entry name" value="N-terminal nucleophile aminohydrolases (Ntn hydrolases)"/>
    <property type="match status" value="1"/>
</dbReference>
<dbReference type="InParanoid" id="A0A6P7H6E4"/>
<keyword evidence="7" id="KW-1185">Reference proteome</keyword>